<keyword evidence="1" id="KW-0645">Protease</keyword>
<keyword evidence="2" id="KW-1185">Reference proteome</keyword>
<dbReference type="STRING" id="582515.KR51_00036850"/>
<dbReference type="SUPFAM" id="SSF56235">
    <property type="entry name" value="N-terminal nucleophile aminohydrolases (Ntn hydrolases)"/>
    <property type="match status" value="1"/>
</dbReference>
<protein>
    <submittedName>
        <fullName evidence="1">ATP-dependent protease HslVU (ClpYQ), peptidase subunit</fullName>
    </submittedName>
</protein>
<keyword evidence="1" id="KW-0378">Hydrolase</keyword>
<accession>U5DJI0</accession>
<dbReference type="GO" id="GO:0008233">
    <property type="term" value="F:peptidase activity"/>
    <property type="evidence" value="ECO:0007669"/>
    <property type="project" value="UniProtKB-KW"/>
</dbReference>
<dbReference type="RefSeq" id="WP_022609325.1">
    <property type="nucleotide sequence ID" value="NZ_ASSJ01000086.1"/>
</dbReference>
<evidence type="ECO:0000313" key="2">
    <source>
        <dbReference type="Proteomes" id="UP000016960"/>
    </source>
</evidence>
<name>U5DJI0_9CHRO</name>
<dbReference type="AlphaFoldDB" id="U5DJI0"/>
<dbReference type="Gene3D" id="3.60.20.10">
    <property type="entry name" value="Glutamine Phosphoribosylpyrophosphate, subunit 1, domain 1"/>
    <property type="match status" value="1"/>
</dbReference>
<dbReference type="InterPro" id="IPR029055">
    <property type="entry name" value="Ntn_hydrolases_N"/>
</dbReference>
<dbReference type="OrthoDB" id="190523at2"/>
<dbReference type="GO" id="GO:0006508">
    <property type="term" value="P:proteolysis"/>
    <property type="evidence" value="ECO:0007669"/>
    <property type="project" value="UniProtKB-KW"/>
</dbReference>
<organism evidence="1 2">
    <name type="scientific">Rubidibacter lacunae KORDI 51-2</name>
    <dbReference type="NCBI Taxonomy" id="582515"/>
    <lineage>
        <taxon>Bacteria</taxon>
        <taxon>Bacillati</taxon>
        <taxon>Cyanobacteriota</taxon>
        <taxon>Cyanophyceae</taxon>
        <taxon>Oscillatoriophycideae</taxon>
        <taxon>Chroococcales</taxon>
        <taxon>Aphanothecaceae</taxon>
        <taxon>Rubidibacter</taxon>
    </lineage>
</organism>
<comment type="caution">
    <text evidence="1">The sequence shown here is derived from an EMBL/GenBank/DDBJ whole genome shotgun (WGS) entry which is preliminary data.</text>
</comment>
<gene>
    <name evidence="1" type="ORF">KR51_00036850</name>
</gene>
<dbReference type="Proteomes" id="UP000016960">
    <property type="component" value="Unassembled WGS sequence"/>
</dbReference>
<sequence length="214" mass="23949">MVRHFDYPWAPFRLFQQALITAVQKHDTVAIACDTLTTRTAGGLKTLAEYKPNASKLISYGDSIFGVCGSWAVKQIFTDLLERSEPTFLSSSGEIFRWLLSNQATLKSDYFMKTDNGNDKRQPTESQWLHAILANCHGIFVVTAYREVAEYSRFWAIGSGDRFALGALEVLYDLDLTAAEIAYQAALAATKFSPECAEPIIVETIPKKHKVIEQ</sequence>
<proteinExistence type="predicted"/>
<evidence type="ECO:0000313" key="1">
    <source>
        <dbReference type="EMBL" id="ERN39845.1"/>
    </source>
</evidence>
<dbReference type="InParanoid" id="U5DJI0"/>
<reference evidence="1 2" key="1">
    <citation type="submission" date="2013-05" db="EMBL/GenBank/DDBJ databases">
        <title>Draft genome sequence of Rubidibacter lacunae KORDI 51-2.</title>
        <authorList>
            <person name="Choi D.H."/>
            <person name="Noh J.H."/>
            <person name="Kwon K.-K."/>
            <person name="Lee J.-H."/>
            <person name="Ryu J.-Y."/>
        </authorList>
    </citation>
    <scope>NUCLEOTIDE SEQUENCE [LARGE SCALE GENOMIC DNA]</scope>
    <source>
        <strain evidence="1 2">KORDI 51-2</strain>
    </source>
</reference>
<dbReference type="eggNOG" id="COG5405">
    <property type="taxonomic scope" value="Bacteria"/>
</dbReference>
<dbReference type="EMBL" id="ASSJ01000086">
    <property type="protein sequence ID" value="ERN39845.1"/>
    <property type="molecule type" value="Genomic_DNA"/>
</dbReference>